<accession>A0ABS8X6T2</accession>
<evidence type="ECO:0000313" key="2">
    <source>
        <dbReference type="Proteomes" id="UP001320170"/>
    </source>
</evidence>
<name>A0ABS8X6T2_9GAMM</name>
<dbReference type="Proteomes" id="UP001320170">
    <property type="component" value="Unassembled WGS sequence"/>
</dbReference>
<dbReference type="RefSeq" id="WP_182350163.1">
    <property type="nucleotide sequence ID" value="NZ_JAJSPM010000009.1"/>
</dbReference>
<comment type="caution">
    <text evidence="1">The sequence shown here is derived from an EMBL/GenBank/DDBJ whole genome shotgun (WGS) entry which is preliminary data.</text>
</comment>
<keyword evidence="2" id="KW-1185">Reference proteome</keyword>
<evidence type="ECO:0000313" key="1">
    <source>
        <dbReference type="EMBL" id="MCE3533496.1"/>
    </source>
</evidence>
<proteinExistence type="predicted"/>
<protein>
    <submittedName>
        <fullName evidence="1">Uncharacterized protein</fullName>
    </submittedName>
</protein>
<organism evidence="1 2">
    <name type="scientific">Legionella resiliens</name>
    <dbReference type="NCBI Taxonomy" id="2905958"/>
    <lineage>
        <taxon>Bacteria</taxon>
        <taxon>Pseudomonadati</taxon>
        <taxon>Pseudomonadota</taxon>
        <taxon>Gammaproteobacteria</taxon>
        <taxon>Legionellales</taxon>
        <taxon>Legionellaceae</taxon>
        <taxon>Legionella</taxon>
    </lineage>
</organism>
<dbReference type="EMBL" id="JAJTND010000005">
    <property type="protein sequence ID" value="MCE3533496.1"/>
    <property type="molecule type" value="Genomic_DNA"/>
</dbReference>
<gene>
    <name evidence="1" type="ORF">LXO92_14070</name>
</gene>
<reference evidence="1 2" key="1">
    <citation type="journal article" date="2024" name="Pathogens">
        <title>Characterization of a Novel Species of Legionella Isolated from a Healthcare Facility: Legionella resiliens sp. nov.</title>
        <authorList>
            <person name="Cristino S."/>
            <person name="Pascale M.R."/>
            <person name="Marino F."/>
            <person name="Derelitto C."/>
            <person name="Salaris S."/>
            <person name="Orsini M."/>
            <person name="Squarzoni S."/>
            <person name="Grottola A."/>
            <person name="Girolamini L."/>
        </authorList>
    </citation>
    <scope>NUCLEOTIDE SEQUENCE [LARGE SCALE GENOMIC DNA]</scope>
    <source>
        <strain evidence="1 2">8cVS16</strain>
    </source>
</reference>
<sequence length="294" mass="34418">MPTLYDIIAMKRNMDINASKFYREIETWYRQDENGYIVHEPMNIPAKNVGSSAKPLQHFSYLLARGYFGFLSADLSKDDIKEGQEFFSHHFVSDKKLKELPAKVSFYPVVERFFPNLNNFIRDMEQLCSMSDKYAPNDTNDIEDLKLLMQDYMDTLLANYGYTPTVIKTACQRVMADMPVSTEKPTISLKSVWSMEKDFYRLQSRSFSYSISDKDNSVSVKQNDSEEKQVNKLSKFLSTHLWHAEWLKLFKDIFIDYTIQNKQDTKWHPDSFWSSELTAPQTEFVADIENSPKI</sequence>